<dbReference type="Pfam" id="PF24839">
    <property type="entry name" value="DUF7718"/>
    <property type="match status" value="1"/>
</dbReference>
<gene>
    <name evidence="2" type="ORF">U27_00397</name>
</gene>
<sequence>MGRRTEYVIMFDDGVRKRHSHQTEKGCVQYFVVQLEVKVEDVWKVVIRYDCAHGFAHIDTYDLRGNQRKTELDLTFESALSYADWDLNENWEKYTQKFLRGEKL</sequence>
<dbReference type="Proteomes" id="UP000030661">
    <property type="component" value="Unassembled WGS sequence"/>
</dbReference>
<protein>
    <recommendedName>
        <fullName evidence="1">DUF7718 domain-containing protein</fullName>
    </recommendedName>
</protein>
<accession>A0A081C7E5</accession>
<dbReference type="InterPro" id="IPR056135">
    <property type="entry name" value="DUF7718"/>
</dbReference>
<dbReference type="eggNOG" id="ENOG5033F0S">
    <property type="taxonomic scope" value="Bacteria"/>
</dbReference>
<keyword evidence="3" id="KW-1185">Reference proteome</keyword>
<evidence type="ECO:0000259" key="1">
    <source>
        <dbReference type="Pfam" id="PF24839"/>
    </source>
</evidence>
<dbReference type="STRING" id="1499967.U27_00397"/>
<feature type="domain" description="DUF7718" evidence="1">
    <location>
        <begin position="4"/>
        <end position="103"/>
    </location>
</feature>
<organism evidence="2">
    <name type="scientific">Vecturithrix granuli</name>
    <dbReference type="NCBI Taxonomy" id="1499967"/>
    <lineage>
        <taxon>Bacteria</taxon>
        <taxon>Candidatus Moduliflexota</taxon>
        <taxon>Candidatus Vecturitrichia</taxon>
        <taxon>Candidatus Vecturitrichales</taxon>
        <taxon>Candidatus Vecturitrichaceae</taxon>
        <taxon>Candidatus Vecturithrix</taxon>
    </lineage>
</organism>
<dbReference type="AlphaFoldDB" id="A0A081C7E5"/>
<evidence type="ECO:0000313" key="3">
    <source>
        <dbReference type="Proteomes" id="UP000030661"/>
    </source>
</evidence>
<proteinExistence type="predicted"/>
<reference evidence="2" key="1">
    <citation type="journal article" date="2015" name="PeerJ">
        <title>First genomic representation of candidate bacterial phylum KSB3 points to enhanced environmental sensing as a trigger of wastewater bulking.</title>
        <authorList>
            <person name="Sekiguchi Y."/>
            <person name="Ohashi A."/>
            <person name="Parks D.H."/>
            <person name="Yamauchi T."/>
            <person name="Tyson G.W."/>
            <person name="Hugenholtz P."/>
        </authorList>
    </citation>
    <scope>NUCLEOTIDE SEQUENCE [LARGE SCALE GENOMIC DNA]</scope>
</reference>
<name>A0A081C7E5_VECG1</name>
<dbReference type="EMBL" id="DF820473">
    <property type="protein sequence ID" value="GAK60500.1"/>
    <property type="molecule type" value="Genomic_DNA"/>
</dbReference>
<dbReference type="HOGENOM" id="CLU_2244635_0_0_0"/>
<evidence type="ECO:0000313" key="2">
    <source>
        <dbReference type="EMBL" id="GAK60500.1"/>
    </source>
</evidence>